<keyword evidence="5" id="KW-1185">Reference proteome</keyword>
<evidence type="ECO:0000313" key="4">
    <source>
        <dbReference type="EMBL" id="TFV97294.1"/>
    </source>
</evidence>
<organism evidence="4 5">
    <name type="scientific">Algoriphagus kandeliae</name>
    <dbReference type="NCBI Taxonomy" id="2562278"/>
    <lineage>
        <taxon>Bacteria</taxon>
        <taxon>Pseudomonadati</taxon>
        <taxon>Bacteroidota</taxon>
        <taxon>Cytophagia</taxon>
        <taxon>Cytophagales</taxon>
        <taxon>Cyclobacteriaceae</taxon>
        <taxon>Algoriphagus</taxon>
    </lineage>
</organism>
<dbReference type="InterPro" id="IPR038670">
    <property type="entry name" value="HslJ-like_sf"/>
</dbReference>
<keyword evidence="1" id="KW-0732">Signal</keyword>
<evidence type="ECO:0000259" key="3">
    <source>
        <dbReference type="Pfam" id="PF14302"/>
    </source>
</evidence>
<name>A0A4Y9QXU6_9BACT</name>
<dbReference type="InterPro" id="IPR053147">
    <property type="entry name" value="Hsp_HslJ-like"/>
</dbReference>
<dbReference type="EMBL" id="SPSB01000001">
    <property type="protein sequence ID" value="TFV97294.1"/>
    <property type="molecule type" value="Genomic_DNA"/>
</dbReference>
<dbReference type="InterPro" id="IPR025485">
    <property type="entry name" value="DUF4377"/>
</dbReference>
<gene>
    <name evidence="4" type="ORF">E4S40_01155</name>
</gene>
<feature type="chain" id="PRO_5021274893" evidence="1">
    <location>
        <begin position="22"/>
        <end position="226"/>
    </location>
</feature>
<evidence type="ECO:0000259" key="2">
    <source>
        <dbReference type="Pfam" id="PF03724"/>
    </source>
</evidence>
<proteinExistence type="predicted"/>
<dbReference type="Pfam" id="PF03724">
    <property type="entry name" value="META"/>
    <property type="match status" value="1"/>
</dbReference>
<sequence>MKNILLLASFFLFLFSCQTKPDGTEETWWINSAKVDCVGVGPQTCYQIFKGEELDRQNWQLFYDQIEGFDYELGNLYQIRVLVSDKAEPIPADASSKTYKLLEVIQKQSDPSLRLTNSWKVIKVGEIEFLQDLKTGEDLIFEFNASENSYFGNMACNTVRGQIRENDGENLLFGPGATTMMACPDMKTEQAIGKALIETRSYKIENNELVFFDSEGNELIRFLAVD</sequence>
<dbReference type="PROSITE" id="PS51257">
    <property type="entry name" value="PROKAR_LIPOPROTEIN"/>
    <property type="match status" value="1"/>
</dbReference>
<reference evidence="4 5" key="1">
    <citation type="submission" date="2019-03" db="EMBL/GenBank/DDBJ databases">
        <title>Algoriphagus sp. nov, a new strain isolated from root system soil of mangrove plant Kandelia.</title>
        <authorList>
            <person name="Yin Q."/>
            <person name="Wang K."/>
            <person name="Song Z."/>
        </authorList>
    </citation>
    <scope>NUCLEOTIDE SEQUENCE [LARGE SCALE GENOMIC DNA]</scope>
    <source>
        <strain evidence="4 5">XY-J91</strain>
    </source>
</reference>
<evidence type="ECO:0000256" key="1">
    <source>
        <dbReference type="SAM" id="SignalP"/>
    </source>
</evidence>
<comment type="caution">
    <text evidence="4">The sequence shown here is derived from an EMBL/GenBank/DDBJ whole genome shotgun (WGS) entry which is preliminary data.</text>
</comment>
<dbReference type="Gene3D" id="2.40.128.270">
    <property type="match status" value="1"/>
</dbReference>
<feature type="signal peptide" evidence="1">
    <location>
        <begin position="1"/>
        <end position="21"/>
    </location>
</feature>
<dbReference type="Pfam" id="PF14302">
    <property type="entry name" value="DUF4377"/>
    <property type="match status" value="1"/>
</dbReference>
<evidence type="ECO:0000313" key="5">
    <source>
        <dbReference type="Proteomes" id="UP000297647"/>
    </source>
</evidence>
<dbReference type="OrthoDB" id="880459at2"/>
<dbReference type="Proteomes" id="UP000297647">
    <property type="component" value="Unassembled WGS sequence"/>
</dbReference>
<feature type="domain" description="DUF4377" evidence="3">
    <location>
        <begin position="29"/>
        <end position="107"/>
    </location>
</feature>
<dbReference type="PANTHER" id="PTHR35535:SF2">
    <property type="entry name" value="DUF306 DOMAIN-CONTAINING PROTEIN"/>
    <property type="match status" value="1"/>
</dbReference>
<dbReference type="RefSeq" id="WP_135069633.1">
    <property type="nucleotide sequence ID" value="NZ_SPSB01000001.1"/>
</dbReference>
<protein>
    <submittedName>
        <fullName evidence="4">DUF4377 domain-containing protein</fullName>
    </submittedName>
</protein>
<dbReference type="InterPro" id="IPR005184">
    <property type="entry name" value="DUF306_Meta_HslJ"/>
</dbReference>
<dbReference type="PANTHER" id="PTHR35535">
    <property type="entry name" value="HEAT SHOCK PROTEIN HSLJ"/>
    <property type="match status" value="1"/>
</dbReference>
<feature type="domain" description="DUF306" evidence="2">
    <location>
        <begin position="116"/>
        <end position="222"/>
    </location>
</feature>
<dbReference type="AlphaFoldDB" id="A0A4Y9QXU6"/>
<accession>A0A4Y9QXU6</accession>